<name>H2XPL9_CIOIN</name>
<dbReference type="EMBL" id="EAAA01000410">
    <property type="status" value="NOT_ANNOTATED_CDS"/>
    <property type="molecule type" value="Genomic_DNA"/>
</dbReference>
<dbReference type="InParanoid" id="H2XPL9"/>
<accession>H2XPL9</accession>
<sequence>MQPLSVSWFHYNEGNSAVMLENEIAVTSIIQRL</sequence>
<dbReference type="Proteomes" id="UP000008144">
    <property type="component" value="Chromosome 1"/>
</dbReference>
<organism evidence="1 2">
    <name type="scientific">Ciona intestinalis</name>
    <name type="common">Transparent sea squirt</name>
    <name type="synonym">Ascidia intestinalis</name>
    <dbReference type="NCBI Taxonomy" id="7719"/>
    <lineage>
        <taxon>Eukaryota</taxon>
        <taxon>Metazoa</taxon>
        <taxon>Chordata</taxon>
        <taxon>Tunicata</taxon>
        <taxon>Ascidiacea</taxon>
        <taxon>Phlebobranchia</taxon>
        <taxon>Cionidae</taxon>
        <taxon>Ciona</taxon>
    </lineage>
</organism>
<proteinExistence type="predicted"/>
<evidence type="ECO:0000313" key="1">
    <source>
        <dbReference type="Ensembl" id="ENSCINP00000031603.1"/>
    </source>
</evidence>
<dbReference type="Ensembl" id="ENSCINT00000031090.1">
    <property type="protein sequence ID" value="ENSCINP00000031603.1"/>
    <property type="gene ID" value="ENSCING00000022317.1"/>
</dbReference>
<keyword evidence="2" id="KW-1185">Reference proteome</keyword>
<reference evidence="1" key="3">
    <citation type="submission" date="2025-08" db="UniProtKB">
        <authorList>
            <consortium name="Ensembl"/>
        </authorList>
    </citation>
    <scope>IDENTIFICATION</scope>
</reference>
<reference evidence="1" key="4">
    <citation type="submission" date="2025-09" db="UniProtKB">
        <authorList>
            <consortium name="Ensembl"/>
        </authorList>
    </citation>
    <scope>IDENTIFICATION</scope>
</reference>
<protein>
    <submittedName>
        <fullName evidence="1">Uncharacterized protein</fullName>
    </submittedName>
</protein>
<evidence type="ECO:0000313" key="2">
    <source>
        <dbReference type="Proteomes" id="UP000008144"/>
    </source>
</evidence>
<reference evidence="2" key="1">
    <citation type="journal article" date="2002" name="Science">
        <title>The draft genome of Ciona intestinalis: insights into chordate and vertebrate origins.</title>
        <authorList>
            <person name="Dehal P."/>
            <person name="Satou Y."/>
            <person name="Campbell R.K."/>
            <person name="Chapman J."/>
            <person name="Degnan B."/>
            <person name="De Tomaso A."/>
            <person name="Davidson B."/>
            <person name="Di Gregorio A."/>
            <person name="Gelpke M."/>
            <person name="Goodstein D.M."/>
            <person name="Harafuji N."/>
            <person name="Hastings K.E."/>
            <person name="Ho I."/>
            <person name="Hotta K."/>
            <person name="Huang W."/>
            <person name="Kawashima T."/>
            <person name="Lemaire P."/>
            <person name="Martinez D."/>
            <person name="Meinertzhagen I.A."/>
            <person name="Necula S."/>
            <person name="Nonaka M."/>
            <person name="Putnam N."/>
            <person name="Rash S."/>
            <person name="Saiga H."/>
            <person name="Satake M."/>
            <person name="Terry A."/>
            <person name="Yamada L."/>
            <person name="Wang H.G."/>
            <person name="Awazu S."/>
            <person name="Azumi K."/>
            <person name="Boore J."/>
            <person name="Branno M."/>
            <person name="Chin-Bow S."/>
            <person name="DeSantis R."/>
            <person name="Doyle S."/>
            <person name="Francino P."/>
            <person name="Keys D.N."/>
            <person name="Haga S."/>
            <person name="Hayashi H."/>
            <person name="Hino K."/>
            <person name="Imai K.S."/>
            <person name="Inaba K."/>
            <person name="Kano S."/>
            <person name="Kobayashi K."/>
            <person name="Kobayashi M."/>
            <person name="Lee B.I."/>
            <person name="Makabe K.W."/>
            <person name="Manohar C."/>
            <person name="Matassi G."/>
            <person name="Medina M."/>
            <person name="Mochizuki Y."/>
            <person name="Mount S."/>
            <person name="Morishita T."/>
            <person name="Miura S."/>
            <person name="Nakayama A."/>
            <person name="Nishizaka S."/>
            <person name="Nomoto H."/>
            <person name="Ohta F."/>
            <person name="Oishi K."/>
            <person name="Rigoutsos I."/>
            <person name="Sano M."/>
            <person name="Sasaki A."/>
            <person name="Sasakura Y."/>
            <person name="Shoguchi E."/>
            <person name="Shin-i T."/>
            <person name="Spagnuolo A."/>
            <person name="Stainier D."/>
            <person name="Suzuki M.M."/>
            <person name="Tassy O."/>
            <person name="Takatori N."/>
            <person name="Tokuoka M."/>
            <person name="Yagi K."/>
            <person name="Yoshizaki F."/>
            <person name="Wada S."/>
            <person name="Zhang C."/>
            <person name="Hyatt P.D."/>
            <person name="Larimer F."/>
            <person name="Detter C."/>
            <person name="Doggett N."/>
            <person name="Glavina T."/>
            <person name="Hawkins T."/>
            <person name="Richardson P."/>
            <person name="Lucas S."/>
            <person name="Kohara Y."/>
            <person name="Levine M."/>
            <person name="Satoh N."/>
            <person name="Rokhsar D.S."/>
        </authorList>
    </citation>
    <scope>NUCLEOTIDE SEQUENCE [LARGE SCALE GENOMIC DNA]</scope>
</reference>
<reference evidence="1" key="2">
    <citation type="journal article" date="2008" name="Genome Biol.">
        <title>Improved genome assembly and evidence-based global gene model set for the chordate Ciona intestinalis: new insight into intron and operon populations.</title>
        <authorList>
            <person name="Satou Y."/>
            <person name="Mineta K."/>
            <person name="Ogasawara M."/>
            <person name="Sasakura Y."/>
            <person name="Shoguchi E."/>
            <person name="Ueno K."/>
            <person name="Yamada L."/>
            <person name="Matsumoto J."/>
            <person name="Wasserscheid J."/>
            <person name="Dewar K."/>
            <person name="Wiley G.B."/>
            <person name="Macmil S.L."/>
            <person name="Roe B.A."/>
            <person name="Zeller R.W."/>
            <person name="Hastings K.E."/>
            <person name="Lemaire P."/>
            <person name="Lindquist E."/>
            <person name="Endo T."/>
            <person name="Hotta K."/>
            <person name="Inaba K."/>
        </authorList>
    </citation>
    <scope>NUCLEOTIDE SEQUENCE [LARGE SCALE GENOMIC DNA]</scope>
    <source>
        <strain evidence="1">wild type</strain>
    </source>
</reference>
<dbReference type="HOGENOM" id="CLU_3384590_0_0_1"/>
<dbReference type="AlphaFoldDB" id="H2XPL9"/>